<reference evidence="2" key="1">
    <citation type="submission" date="2023-08" db="EMBL/GenBank/DDBJ databases">
        <authorList>
            <person name="Alioto T."/>
            <person name="Alioto T."/>
            <person name="Gomez Garrido J."/>
        </authorList>
    </citation>
    <scope>NUCLEOTIDE SEQUENCE</scope>
</reference>
<accession>A0AA36AT09</accession>
<dbReference type="Proteomes" id="UP001162480">
    <property type="component" value="Chromosome 4"/>
</dbReference>
<evidence type="ECO:0000256" key="1">
    <source>
        <dbReference type="SAM" id="Phobius"/>
    </source>
</evidence>
<feature type="transmembrane region" description="Helical" evidence="1">
    <location>
        <begin position="64"/>
        <end position="85"/>
    </location>
</feature>
<dbReference type="EMBL" id="OX597817">
    <property type="protein sequence ID" value="CAI9721123.1"/>
    <property type="molecule type" value="Genomic_DNA"/>
</dbReference>
<dbReference type="AlphaFoldDB" id="A0AA36AT09"/>
<feature type="transmembrane region" description="Helical" evidence="1">
    <location>
        <begin position="28"/>
        <end position="52"/>
    </location>
</feature>
<sequence length="101" mass="11660">MECIVSNVCVLISGWGNKYRRPTVYRGFGYKVCIFSFFIITHWTACTCGWSSDCDNFSNEMVCLLVYCLIYAYTVMTVCLPSFLYQTNPVTEQQSVTNCFY</sequence>
<gene>
    <name evidence="2" type="ORF">OCTVUL_1B020638</name>
</gene>
<proteinExistence type="predicted"/>
<evidence type="ECO:0000313" key="2">
    <source>
        <dbReference type="EMBL" id="CAI9721123.1"/>
    </source>
</evidence>
<name>A0AA36AT09_OCTVU</name>
<protein>
    <submittedName>
        <fullName evidence="2">Uncharacterized protein</fullName>
    </submittedName>
</protein>
<keyword evidence="1" id="KW-1133">Transmembrane helix</keyword>
<keyword evidence="1" id="KW-0812">Transmembrane</keyword>
<organism evidence="2 3">
    <name type="scientific">Octopus vulgaris</name>
    <name type="common">Common octopus</name>
    <dbReference type="NCBI Taxonomy" id="6645"/>
    <lineage>
        <taxon>Eukaryota</taxon>
        <taxon>Metazoa</taxon>
        <taxon>Spiralia</taxon>
        <taxon>Lophotrochozoa</taxon>
        <taxon>Mollusca</taxon>
        <taxon>Cephalopoda</taxon>
        <taxon>Coleoidea</taxon>
        <taxon>Octopodiformes</taxon>
        <taxon>Octopoda</taxon>
        <taxon>Incirrata</taxon>
        <taxon>Octopodidae</taxon>
        <taxon>Octopus</taxon>
    </lineage>
</organism>
<keyword evidence="3" id="KW-1185">Reference proteome</keyword>
<keyword evidence="1" id="KW-0472">Membrane</keyword>
<evidence type="ECO:0000313" key="3">
    <source>
        <dbReference type="Proteomes" id="UP001162480"/>
    </source>
</evidence>